<evidence type="ECO:0000313" key="12">
    <source>
        <dbReference type="Proteomes" id="UP000638648"/>
    </source>
</evidence>
<gene>
    <name evidence="11" type="ORF">HEB94_000290</name>
</gene>
<dbReference type="InterPro" id="IPR041233">
    <property type="entry name" value="Melibiase_C"/>
</dbReference>
<keyword evidence="4 7" id="KW-0378">Hydrolase</keyword>
<feature type="region of interest" description="Disordered" evidence="8">
    <location>
        <begin position="492"/>
        <end position="513"/>
    </location>
</feature>
<dbReference type="RefSeq" id="WP_192748264.1">
    <property type="nucleotide sequence ID" value="NZ_BAABJL010000120.1"/>
</dbReference>
<comment type="similarity">
    <text evidence="1 7">Belongs to the glycosyl hydrolase 27 family.</text>
</comment>
<accession>A0A927MNW6</accession>
<evidence type="ECO:0000256" key="8">
    <source>
        <dbReference type="SAM" id="MobiDB-lite"/>
    </source>
</evidence>
<dbReference type="InterPro" id="IPR013785">
    <property type="entry name" value="Aldolase_TIM"/>
</dbReference>
<dbReference type="EMBL" id="JADBEM010000001">
    <property type="protein sequence ID" value="MBE1603442.1"/>
    <property type="molecule type" value="Genomic_DNA"/>
</dbReference>
<keyword evidence="5" id="KW-0325">Glycoprotein</keyword>
<dbReference type="AlphaFoldDB" id="A0A927MNW6"/>
<dbReference type="PRINTS" id="PR00740">
    <property type="entry name" value="GLHYDRLASE27"/>
</dbReference>
<dbReference type="Pfam" id="PF16499">
    <property type="entry name" value="Melibiase_2"/>
    <property type="match status" value="1"/>
</dbReference>
<dbReference type="InterPro" id="IPR002241">
    <property type="entry name" value="Glyco_hydro_27"/>
</dbReference>
<dbReference type="GO" id="GO:0030246">
    <property type="term" value="F:carbohydrate binding"/>
    <property type="evidence" value="ECO:0007669"/>
    <property type="project" value="UniProtKB-KW"/>
</dbReference>
<dbReference type="SUPFAM" id="SSF51011">
    <property type="entry name" value="Glycosyl hydrolase domain"/>
    <property type="match status" value="1"/>
</dbReference>
<evidence type="ECO:0000256" key="4">
    <source>
        <dbReference type="ARBA" id="ARBA00022801"/>
    </source>
</evidence>
<keyword evidence="3" id="KW-0430">Lectin</keyword>
<protein>
    <recommendedName>
        <fullName evidence="7">Alpha-galactosidase</fullName>
        <ecNumber evidence="7">3.2.1.22</ecNumber>
    </recommendedName>
    <alternativeName>
        <fullName evidence="7">Melibiase</fullName>
    </alternativeName>
</protein>
<sequence>MPANAAQASPPKPAEAGWGSPADTWLPKPNDAPSENGLALTPPMIFNSWAVTGCDISQQTFVDAANTLVDTGLAAAGYNSINIDDCWSAAERDADGNLVADATKFPNGMKWLGDYLHERGLKFGIYADAGTKTCAGYPSSWGHFEQDADTFASWGVDLLKLDGCNMPSMDGQTSDQVLQTAYTQMSEALKATGRPIVYFESAPAYATDLPTVLSWASQIGNLWYSPQDGSAESAQYAGPGHWNFYTTLKPQDSTSTIEKQAEFSMAAQLASPLVFSADPATLTAAEAETISNPAVIAVDQDPYGAQGTSVGTYGNVTVWSKPLANGDISVLFSNSGDTNERASLTASQAGFSIDAPAYSLSNLWTGQTTQSAGTISADVAPHGVTMYRVTPLRRAAPGAAPATDLMVRGSGFSTGSTGPVKVTLTNDGVQWLKDVEVSVTTPSGGTVTATSPVTVPEIAPGGSATATFSLTMGDAPAGHDVEIDATATYRVPPTRTASSGRRQQVRGAEFSPSLTPYTHLSDAFNNVAITADSDTSPAGLNGGFDGAGGTFSQESLDAATGVSGAKLSDGASAGATVDYQGTVFTMPDAAPGTKDNVVASGQTVALRGTGSAVAFLASGAGATSGTVTVNYTDGTSSSATISVPSWYYHGQSTGPRCRSCSRWARTRSRVTRIPR</sequence>
<dbReference type="EC" id="3.2.1.22" evidence="7"/>
<evidence type="ECO:0000256" key="7">
    <source>
        <dbReference type="RuleBase" id="RU361168"/>
    </source>
</evidence>
<dbReference type="Proteomes" id="UP000638648">
    <property type="component" value="Unassembled WGS sequence"/>
</dbReference>
<evidence type="ECO:0000259" key="10">
    <source>
        <dbReference type="Pfam" id="PF17801"/>
    </source>
</evidence>
<dbReference type="GO" id="GO:0005975">
    <property type="term" value="P:carbohydrate metabolic process"/>
    <property type="evidence" value="ECO:0007669"/>
    <property type="project" value="InterPro"/>
</dbReference>
<dbReference type="GO" id="GO:0004557">
    <property type="term" value="F:alpha-galactosidase activity"/>
    <property type="evidence" value="ECO:0007669"/>
    <property type="project" value="UniProtKB-EC"/>
</dbReference>
<reference evidence="11" key="1">
    <citation type="submission" date="2020-10" db="EMBL/GenBank/DDBJ databases">
        <title>Sequencing the genomes of 1000 actinobacteria strains.</title>
        <authorList>
            <person name="Klenk H.-P."/>
        </authorList>
    </citation>
    <scope>NUCLEOTIDE SEQUENCE</scope>
    <source>
        <strain evidence="11">DSM 45354</strain>
    </source>
</reference>
<keyword evidence="12" id="KW-1185">Reference proteome</keyword>
<evidence type="ECO:0000256" key="2">
    <source>
        <dbReference type="ARBA" id="ARBA00022729"/>
    </source>
</evidence>
<proteinExistence type="inferred from homology"/>
<evidence type="ECO:0000256" key="6">
    <source>
        <dbReference type="ARBA" id="ARBA00023295"/>
    </source>
</evidence>
<comment type="caution">
    <text evidence="11">The sequence shown here is derived from an EMBL/GenBank/DDBJ whole genome shotgun (WGS) entry which is preliminary data.</text>
</comment>
<dbReference type="InterPro" id="IPR017853">
    <property type="entry name" value="GH"/>
</dbReference>
<feature type="region of interest" description="Disordered" evidence="8">
    <location>
        <begin position="1"/>
        <end position="36"/>
    </location>
</feature>
<name>A0A927MNW6_9ACTN</name>
<organism evidence="11 12">
    <name type="scientific">Actinopolymorpha pittospori</name>
    <dbReference type="NCBI Taxonomy" id="648752"/>
    <lineage>
        <taxon>Bacteria</taxon>
        <taxon>Bacillati</taxon>
        <taxon>Actinomycetota</taxon>
        <taxon>Actinomycetes</taxon>
        <taxon>Propionibacteriales</taxon>
        <taxon>Actinopolymorphaceae</taxon>
        <taxon>Actinopolymorpha</taxon>
    </lineage>
</organism>
<keyword evidence="7" id="KW-1015">Disulfide bond</keyword>
<dbReference type="PANTHER" id="PTHR11452">
    <property type="entry name" value="ALPHA-GALACTOSIDASE/ALPHA-N-ACETYLGALACTOSAMINIDASE"/>
    <property type="match status" value="1"/>
</dbReference>
<dbReference type="Gene3D" id="2.60.40.10">
    <property type="entry name" value="Immunoglobulins"/>
    <property type="match status" value="1"/>
</dbReference>
<dbReference type="PANTHER" id="PTHR11452:SF91">
    <property type="entry name" value="ALPHA-GALACTOSIDASE A-RELATED"/>
    <property type="match status" value="1"/>
</dbReference>
<evidence type="ECO:0000256" key="3">
    <source>
        <dbReference type="ARBA" id="ARBA00022734"/>
    </source>
</evidence>
<dbReference type="PROSITE" id="PS00512">
    <property type="entry name" value="ALPHA_GALACTOSIDASE"/>
    <property type="match status" value="1"/>
</dbReference>
<evidence type="ECO:0000259" key="9">
    <source>
        <dbReference type="Pfam" id="PF10633"/>
    </source>
</evidence>
<dbReference type="InterPro" id="IPR018905">
    <property type="entry name" value="A-galactase_NEW3"/>
</dbReference>
<dbReference type="Gene3D" id="3.20.20.70">
    <property type="entry name" value="Aldolase class I"/>
    <property type="match status" value="1"/>
</dbReference>
<dbReference type="InterPro" id="IPR013783">
    <property type="entry name" value="Ig-like_fold"/>
</dbReference>
<dbReference type="SUPFAM" id="SSF51445">
    <property type="entry name" value="(Trans)glycosidases"/>
    <property type="match status" value="1"/>
</dbReference>
<keyword evidence="6 7" id="KW-0326">Glycosidase</keyword>
<evidence type="ECO:0000256" key="1">
    <source>
        <dbReference type="ARBA" id="ARBA00009743"/>
    </source>
</evidence>
<dbReference type="Pfam" id="PF17801">
    <property type="entry name" value="Melibiase_C"/>
    <property type="match status" value="1"/>
</dbReference>
<comment type="catalytic activity">
    <reaction evidence="7">
        <text>Hydrolysis of terminal, non-reducing alpha-D-galactose residues in alpha-D-galactosides, including galactose oligosaccharides, galactomannans and galactolipids.</text>
        <dbReference type="EC" id="3.2.1.22"/>
    </reaction>
</comment>
<dbReference type="Pfam" id="PF10633">
    <property type="entry name" value="NPCBM_assoc"/>
    <property type="match status" value="1"/>
</dbReference>
<dbReference type="CDD" id="cd14792">
    <property type="entry name" value="GH27"/>
    <property type="match status" value="1"/>
</dbReference>
<dbReference type="InterPro" id="IPR013780">
    <property type="entry name" value="Glyco_hydro_b"/>
</dbReference>
<feature type="domain" description="Alpha galactosidase C-terminal" evidence="10">
    <location>
        <begin position="314"/>
        <end position="389"/>
    </location>
</feature>
<keyword evidence="2" id="KW-0732">Signal</keyword>
<dbReference type="Gene3D" id="2.60.40.1180">
    <property type="entry name" value="Golgi alpha-mannosidase II"/>
    <property type="match status" value="1"/>
</dbReference>
<feature type="domain" description="Alpha-galactosidase NEW3" evidence="9">
    <location>
        <begin position="414"/>
        <end position="489"/>
    </location>
</feature>
<evidence type="ECO:0000313" key="11">
    <source>
        <dbReference type="EMBL" id="MBE1603442.1"/>
    </source>
</evidence>
<dbReference type="InterPro" id="IPR000111">
    <property type="entry name" value="Glyco_hydro_27/36_CS"/>
</dbReference>
<evidence type="ECO:0000256" key="5">
    <source>
        <dbReference type="ARBA" id="ARBA00023180"/>
    </source>
</evidence>